<comment type="caution">
    <text evidence="1">The sequence shown here is derived from an EMBL/GenBank/DDBJ whole genome shotgun (WGS) entry which is preliminary data.</text>
</comment>
<protein>
    <submittedName>
        <fullName evidence="1">Uncharacterized protein</fullName>
    </submittedName>
</protein>
<evidence type="ECO:0000313" key="1">
    <source>
        <dbReference type="EMBL" id="KAA6343542.1"/>
    </source>
</evidence>
<dbReference type="AlphaFoldDB" id="A0A5J4SCR9"/>
<proteinExistence type="predicted"/>
<organism evidence="1">
    <name type="scientific">termite gut metagenome</name>
    <dbReference type="NCBI Taxonomy" id="433724"/>
    <lineage>
        <taxon>unclassified sequences</taxon>
        <taxon>metagenomes</taxon>
        <taxon>organismal metagenomes</taxon>
    </lineage>
</organism>
<sequence>MRLPWVYRKNSSSNQENTINLEASTVMPMKKRKIESGTNEAVVDLLLESAMNKISVFLS</sequence>
<name>A0A5J4SCR9_9ZZZZ</name>
<gene>
    <name evidence="1" type="ORF">EZS27_008796</name>
</gene>
<accession>A0A5J4SCR9</accession>
<reference evidence="1" key="1">
    <citation type="submission" date="2019-03" db="EMBL/GenBank/DDBJ databases">
        <title>Single cell metagenomics reveals metabolic interactions within the superorganism composed of flagellate Streblomastix strix and complex community of Bacteroidetes bacteria on its surface.</title>
        <authorList>
            <person name="Treitli S.C."/>
            <person name="Kolisko M."/>
            <person name="Husnik F."/>
            <person name="Keeling P."/>
            <person name="Hampl V."/>
        </authorList>
    </citation>
    <scope>NUCLEOTIDE SEQUENCE</scope>
    <source>
        <strain evidence="1">STM</strain>
    </source>
</reference>
<dbReference type="EMBL" id="SNRY01000265">
    <property type="protein sequence ID" value="KAA6343542.1"/>
    <property type="molecule type" value="Genomic_DNA"/>
</dbReference>